<proteinExistence type="predicted"/>
<evidence type="ECO:0000313" key="1">
    <source>
        <dbReference type="EMBL" id="AMM02912.1"/>
    </source>
</evidence>
<dbReference type="Proteomes" id="UP000000556">
    <property type="component" value="Chromosome"/>
</dbReference>
<dbReference type="RefSeq" id="WP_049586060.1">
    <property type="nucleotide sequence ID" value="NC_002947.4"/>
</dbReference>
<keyword evidence="2" id="KW-1185">Reference proteome</keyword>
<sequence length="159" mass="18240">MLDFQNLIDEIGRANFFSKMGEVADKFENVIYIESVFKVFVEPVEAEFLGAYEDLEWLPITPTQDCPFKFFPKPPKDLLDLRLGVSKAVLKSVRNVPKDKFLSGAHDFSVAARNAACFAFRQYVSECYYGEDSVWLRVVELYCSGRWPVGYSKDKLIVI</sequence>
<dbReference type="STRING" id="160488.PP_5579"/>
<dbReference type="BioCyc" id="PPUT160488:G1G01-3322-MONOMER"/>
<dbReference type="AlphaFoldDB" id="A0A140FWC9"/>
<gene>
    <name evidence="1" type="ordered locus">PP_5579</name>
</gene>
<accession>A0A140FWC9</accession>
<protein>
    <submittedName>
        <fullName evidence="1">Uncharacterized protein</fullName>
    </submittedName>
</protein>
<reference evidence="1 2" key="1">
    <citation type="journal article" date="2002" name="Environ. Microbiol.">
        <title>Complete genome sequence and comparative analysis of the metabolically versatile Pseudomonas putida KT2440.</title>
        <authorList>
            <person name="Nelson K.E."/>
            <person name="Weinel C."/>
            <person name="Paulsen I.T."/>
            <person name="Dodson R.J."/>
            <person name="Hilbert H."/>
            <person name="Martins dos Santos V.A."/>
            <person name="Fouts D.E."/>
            <person name="Gill S.R."/>
            <person name="Pop M."/>
            <person name="Holmes M."/>
            <person name="Brinkac L."/>
            <person name="Beanan M."/>
            <person name="DeBoy R.T."/>
            <person name="Daugherty S."/>
            <person name="Kolonay J."/>
            <person name="Madupu R."/>
            <person name="Nelson W."/>
            <person name="White O."/>
            <person name="Peterson J."/>
            <person name="Khouri H."/>
            <person name="Hance I."/>
            <person name="Chris Lee P."/>
            <person name="Holtzapple E."/>
            <person name="Scanlan D."/>
            <person name="Tran K."/>
            <person name="Moazzez A."/>
            <person name="Utterback T."/>
            <person name="Rizzo M."/>
            <person name="Lee K."/>
            <person name="Kosack D."/>
            <person name="Moestl D."/>
            <person name="Wedler H."/>
            <person name="Lauber J."/>
            <person name="Stjepandic D."/>
            <person name="Hoheisel J."/>
            <person name="Straetz M."/>
            <person name="Heim S."/>
            <person name="Kiewitz C."/>
            <person name="Eisen J.A."/>
            <person name="Timmis K.N."/>
            <person name="Dusterhoft A."/>
            <person name="Tummler B."/>
            <person name="Fraser C.M."/>
        </authorList>
    </citation>
    <scope>NUCLEOTIDE SEQUENCE [LARGE SCALE GENOMIC DNA]</scope>
    <source>
        <strain evidence="2">ATCC 47054 / DSM 6125 / CFBP 8728 / NCIMB 11950 / KT2440</strain>
    </source>
</reference>
<dbReference type="OrthoDB" id="6271006at2"/>
<name>A0A140FWC9_PSEPK</name>
<evidence type="ECO:0000313" key="2">
    <source>
        <dbReference type="Proteomes" id="UP000000556"/>
    </source>
</evidence>
<dbReference type="KEGG" id="ppu:PP_5579"/>
<organism evidence="1 2">
    <name type="scientific">Pseudomonas putida (strain ATCC 47054 / DSM 6125 / CFBP 8728 / NCIMB 11950 / KT2440)</name>
    <dbReference type="NCBI Taxonomy" id="160488"/>
    <lineage>
        <taxon>Bacteria</taxon>
        <taxon>Pseudomonadati</taxon>
        <taxon>Pseudomonadota</taxon>
        <taxon>Gammaproteobacteria</taxon>
        <taxon>Pseudomonadales</taxon>
        <taxon>Pseudomonadaceae</taxon>
        <taxon>Pseudomonas</taxon>
    </lineage>
</organism>
<dbReference type="EMBL" id="AE015451">
    <property type="protein sequence ID" value="AMM02912.1"/>
    <property type="molecule type" value="Genomic_DNA"/>
</dbReference>
<reference evidence="1 2" key="2">
    <citation type="journal article" date="2016" name="Environ. Microbiol.">
        <title>The revisited genome of Pseudomonas putida KT2440 enlightens its value as a robust metabolic chassis.</title>
        <authorList>
            <person name="Belda E."/>
            <person name="van Heck R.G."/>
            <person name="Lopez-Sanchez M.J."/>
            <person name="Cruveiller S."/>
            <person name="Barbe V."/>
            <person name="Fraser C."/>
            <person name="Klenk H.P."/>
            <person name="Petersen J."/>
            <person name="Morgat A."/>
            <person name="Nikel P.I."/>
            <person name="Vallenet D."/>
            <person name="Rouy Z."/>
            <person name="Sekowska A."/>
            <person name="Martins Dos Santos V.A."/>
            <person name="de Lorenzo V."/>
            <person name="Danchin A."/>
            <person name="Medigue C."/>
        </authorList>
    </citation>
    <scope>NUCLEOTIDE SEQUENCE [LARGE SCALE GENOMIC DNA]</scope>
    <source>
        <strain evidence="2">ATCC 47054 / DSM 6125 / CFBP 8728 / NCIMB 11950 / KT2440</strain>
    </source>
</reference>